<keyword evidence="2" id="KW-1185">Reference proteome</keyword>
<proteinExistence type="predicted"/>
<gene>
    <name evidence="1" type="ORF">HPB50_008993</name>
</gene>
<evidence type="ECO:0000313" key="2">
    <source>
        <dbReference type="Proteomes" id="UP000821845"/>
    </source>
</evidence>
<dbReference type="EMBL" id="CM023487">
    <property type="protein sequence ID" value="KAH6925731.1"/>
    <property type="molecule type" value="Genomic_DNA"/>
</dbReference>
<protein>
    <submittedName>
        <fullName evidence="1">Uncharacterized protein</fullName>
    </submittedName>
</protein>
<comment type="caution">
    <text evidence="1">The sequence shown here is derived from an EMBL/GenBank/DDBJ whole genome shotgun (WGS) entry which is preliminary data.</text>
</comment>
<name>A0ACB7RVP3_HYAAI</name>
<accession>A0ACB7RVP3</accession>
<evidence type="ECO:0000313" key="1">
    <source>
        <dbReference type="EMBL" id="KAH6925731.1"/>
    </source>
</evidence>
<dbReference type="Proteomes" id="UP000821845">
    <property type="component" value="Chromosome 7"/>
</dbReference>
<sequence length="394" mass="43255">MSTGLAETALLDAGKQGALRKIDFAVTKNFAYAKTKALLVTAVSRRTYHAPNHPTPPLSVFRLTSEQFSSSAWKKQLSFSDNSSLTCAVSSLLFNMDYGFLTLILVAFIAPQGISAAYYGKSIGPVKTYAHSFSGDVYAASDRSIVIRNLNYDGQGPAAYFWGGFNSELDNNGEQLPDEHGTVCLIENTGYQNAQVLLKLPKKITDYKSIGIYCKKFSADFGNVKIPAGYELPMEQSLGRLNSRQHNTMASEVILKDSATMMLRQFEYTGSCPGSAYFVAGPSANVQPDQLTRLMYDDGKMDKLERYDKKDVTVMLPTGHHWNEYRWFSVYCMDTKQSYADVGIDQALAEKLPLHDPSSSGPHSASGSVYDPLSALSTFGMSLAVLLAAIAFQR</sequence>
<organism evidence="1 2">
    <name type="scientific">Hyalomma asiaticum</name>
    <name type="common">Tick</name>
    <dbReference type="NCBI Taxonomy" id="266040"/>
    <lineage>
        <taxon>Eukaryota</taxon>
        <taxon>Metazoa</taxon>
        <taxon>Ecdysozoa</taxon>
        <taxon>Arthropoda</taxon>
        <taxon>Chelicerata</taxon>
        <taxon>Arachnida</taxon>
        <taxon>Acari</taxon>
        <taxon>Parasitiformes</taxon>
        <taxon>Ixodida</taxon>
        <taxon>Ixodoidea</taxon>
        <taxon>Ixodidae</taxon>
        <taxon>Hyalomminae</taxon>
        <taxon>Hyalomma</taxon>
    </lineage>
</organism>
<reference evidence="1" key="1">
    <citation type="submission" date="2020-05" db="EMBL/GenBank/DDBJ databases">
        <title>Large-scale comparative analyses of tick genomes elucidate their genetic diversity and vector capacities.</title>
        <authorList>
            <person name="Jia N."/>
            <person name="Wang J."/>
            <person name="Shi W."/>
            <person name="Du L."/>
            <person name="Sun Y."/>
            <person name="Zhan W."/>
            <person name="Jiang J."/>
            <person name="Wang Q."/>
            <person name="Zhang B."/>
            <person name="Ji P."/>
            <person name="Sakyi L.B."/>
            <person name="Cui X."/>
            <person name="Yuan T."/>
            <person name="Jiang B."/>
            <person name="Yang W."/>
            <person name="Lam T.T.-Y."/>
            <person name="Chang Q."/>
            <person name="Ding S."/>
            <person name="Wang X."/>
            <person name="Zhu J."/>
            <person name="Ruan X."/>
            <person name="Zhao L."/>
            <person name="Wei J."/>
            <person name="Que T."/>
            <person name="Du C."/>
            <person name="Cheng J."/>
            <person name="Dai P."/>
            <person name="Han X."/>
            <person name="Huang E."/>
            <person name="Gao Y."/>
            <person name="Liu J."/>
            <person name="Shao H."/>
            <person name="Ye R."/>
            <person name="Li L."/>
            <person name="Wei W."/>
            <person name="Wang X."/>
            <person name="Wang C."/>
            <person name="Yang T."/>
            <person name="Huo Q."/>
            <person name="Li W."/>
            <person name="Guo W."/>
            <person name="Chen H."/>
            <person name="Zhou L."/>
            <person name="Ni X."/>
            <person name="Tian J."/>
            <person name="Zhou Y."/>
            <person name="Sheng Y."/>
            <person name="Liu T."/>
            <person name="Pan Y."/>
            <person name="Xia L."/>
            <person name="Li J."/>
            <person name="Zhao F."/>
            <person name="Cao W."/>
        </authorList>
    </citation>
    <scope>NUCLEOTIDE SEQUENCE</scope>
    <source>
        <strain evidence="1">Hyas-2018</strain>
    </source>
</reference>